<comment type="cofactor">
    <cofactor evidence="7">
        <name>Zn(2+)</name>
        <dbReference type="ChEBI" id="CHEBI:29105"/>
    </cofactor>
    <text evidence="7">Binds 1 zinc ion.</text>
</comment>
<dbReference type="InterPro" id="IPR023091">
    <property type="entry name" value="MetalPrtase_cat_dom_sf_prd"/>
</dbReference>
<evidence type="ECO:0000313" key="10">
    <source>
        <dbReference type="Proteomes" id="UP000006056"/>
    </source>
</evidence>
<dbReference type="GO" id="GO:0005737">
    <property type="term" value="C:cytoplasm"/>
    <property type="evidence" value="ECO:0007669"/>
    <property type="project" value="UniProtKB-SubCell"/>
</dbReference>
<evidence type="ECO:0000256" key="7">
    <source>
        <dbReference type="HAMAP-Rule" id="MF_00009"/>
    </source>
</evidence>
<dbReference type="OrthoDB" id="9807740at2"/>
<sequence length="221" mass="23441">MIVIEPPSSGTGAADFAALRKPDLARFLKKAQKAAGLSGEVTVLLADDARLKELNRTFRRKNKPTDVLSFPAGDNAEGIAGDLAVSVETAARQATEHGHTLDEELRILILHGVLHLSGQDHEADKGEMRSLESELRAALKLPAGLIERTLDAPKKAAAKTKAPGKPKKRVPRVPTLKPGTKTAAKATGTTKKTMAKKTATTKAPAKKATPKKAAAKKRSAR</sequence>
<dbReference type="EC" id="3.1.-.-" evidence="7"/>
<keyword evidence="7" id="KW-0963">Cytoplasm</keyword>
<dbReference type="AlphaFoldDB" id="I3ZDN0"/>
<feature type="compositionally biased region" description="Basic residues" evidence="8">
    <location>
        <begin position="204"/>
        <end position="221"/>
    </location>
</feature>
<keyword evidence="6 7" id="KW-0862">Zinc</keyword>
<dbReference type="GO" id="GO:0004521">
    <property type="term" value="F:RNA endonuclease activity"/>
    <property type="evidence" value="ECO:0007669"/>
    <property type="project" value="UniProtKB-UniRule"/>
</dbReference>
<feature type="binding site" evidence="7">
    <location>
        <position position="121"/>
    </location>
    <ligand>
        <name>Zn(2+)</name>
        <dbReference type="ChEBI" id="CHEBI:29105"/>
        <note>catalytic</note>
    </ligand>
</feature>
<evidence type="ECO:0000256" key="6">
    <source>
        <dbReference type="ARBA" id="ARBA00022833"/>
    </source>
</evidence>
<feature type="binding site" evidence="7">
    <location>
        <position position="115"/>
    </location>
    <ligand>
        <name>Zn(2+)</name>
        <dbReference type="ChEBI" id="CHEBI:29105"/>
        <note>catalytic</note>
    </ligand>
</feature>
<evidence type="ECO:0000256" key="3">
    <source>
        <dbReference type="ARBA" id="ARBA00022723"/>
    </source>
</evidence>
<comment type="similarity">
    <text evidence="1 7">Belongs to the endoribonuclease YbeY family.</text>
</comment>
<evidence type="ECO:0000256" key="2">
    <source>
        <dbReference type="ARBA" id="ARBA00022722"/>
    </source>
</evidence>
<comment type="function">
    <text evidence="7">Single strand-specific metallo-endoribonuclease involved in late-stage 70S ribosome quality control and in maturation of the 3' terminus of the 16S rRNA.</text>
</comment>
<keyword evidence="10" id="KW-1185">Reference proteome</keyword>
<comment type="subcellular location">
    <subcellularLocation>
        <location evidence="7">Cytoplasm</location>
    </subcellularLocation>
</comment>
<keyword evidence="2 7" id="KW-0540">Nuclease</keyword>
<organism evidence="9 10">
    <name type="scientific">Terriglobus roseus (strain DSM 18391 / NRRL B-41598 / KBS 63)</name>
    <dbReference type="NCBI Taxonomy" id="926566"/>
    <lineage>
        <taxon>Bacteria</taxon>
        <taxon>Pseudomonadati</taxon>
        <taxon>Acidobacteriota</taxon>
        <taxon>Terriglobia</taxon>
        <taxon>Terriglobales</taxon>
        <taxon>Acidobacteriaceae</taxon>
        <taxon>Terriglobus</taxon>
    </lineage>
</organism>
<dbReference type="Gene3D" id="3.40.390.30">
    <property type="entry name" value="Metalloproteases ('zincins'), catalytic domain"/>
    <property type="match status" value="1"/>
</dbReference>
<evidence type="ECO:0000256" key="8">
    <source>
        <dbReference type="SAM" id="MobiDB-lite"/>
    </source>
</evidence>
<reference evidence="9 10" key="1">
    <citation type="submission" date="2012-06" db="EMBL/GenBank/DDBJ databases">
        <title>Complete genome of Terriglobus roseus DSM 18391.</title>
        <authorList>
            <consortium name="US DOE Joint Genome Institute (JGI-PGF)"/>
            <person name="Lucas S."/>
            <person name="Copeland A."/>
            <person name="Lapidus A."/>
            <person name="Glavina del Rio T."/>
            <person name="Dalin E."/>
            <person name="Tice H."/>
            <person name="Bruce D."/>
            <person name="Goodwin L."/>
            <person name="Pitluck S."/>
            <person name="Peters L."/>
            <person name="Mikhailova N."/>
            <person name="Munk A.C.C."/>
            <person name="Kyrpides N."/>
            <person name="Mavromatis K."/>
            <person name="Ivanova N."/>
            <person name="Brettin T."/>
            <person name="Detter J.C."/>
            <person name="Han C."/>
            <person name="Larimer F."/>
            <person name="Land M."/>
            <person name="Hauser L."/>
            <person name="Markowitz V."/>
            <person name="Cheng J.-F."/>
            <person name="Hugenholtz P."/>
            <person name="Woyke T."/>
            <person name="Wu D."/>
            <person name="Brambilla E."/>
            <person name="Klenk H.-P."/>
            <person name="Eisen J.A."/>
        </authorList>
    </citation>
    <scope>NUCLEOTIDE SEQUENCE [LARGE SCALE GENOMIC DNA]</scope>
    <source>
        <strain evidence="10">DSM 18391 / NRRL B-41598 / KBS 63</strain>
    </source>
</reference>
<dbReference type="Proteomes" id="UP000006056">
    <property type="component" value="Chromosome"/>
</dbReference>
<dbReference type="GO" id="GO:0008270">
    <property type="term" value="F:zinc ion binding"/>
    <property type="evidence" value="ECO:0007669"/>
    <property type="project" value="UniProtKB-UniRule"/>
</dbReference>
<dbReference type="Pfam" id="PF02130">
    <property type="entry name" value="YbeY"/>
    <property type="match status" value="1"/>
</dbReference>
<dbReference type="HOGENOM" id="CLU_106710_1_0_0"/>
<keyword evidence="7" id="KW-0698">rRNA processing</keyword>
<keyword evidence="5 7" id="KW-0378">Hydrolase</keyword>
<dbReference type="STRING" id="926566.Terro_1027"/>
<dbReference type="GO" id="GO:0004222">
    <property type="term" value="F:metalloendopeptidase activity"/>
    <property type="evidence" value="ECO:0007669"/>
    <property type="project" value="InterPro"/>
</dbReference>
<name>I3ZDN0_TERRK</name>
<evidence type="ECO:0000313" key="9">
    <source>
        <dbReference type="EMBL" id="AFL87348.1"/>
    </source>
</evidence>
<dbReference type="PANTHER" id="PTHR46986:SF1">
    <property type="entry name" value="ENDORIBONUCLEASE YBEY, CHLOROPLASTIC"/>
    <property type="match status" value="1"/>
</dbReference>
<keyword evidence="7" id="KW-0690">Ribosome biogenesis</keyword>
<proteinExistence type="inferred from homology"/>
<dbReference type="SUPFAM" id="SSF55486">
    <property type="entry name" value="Metalloproteases ('zincins'), catalytic domain"/>
    <property type="match status" value="1"/>
</dbReference>
<dbReference type="NCBIfam" id="TIGR00043">
    <property type="entry name" value="rRNA maturation RNase YbeY"/>
    <property type="match status" value="1"/>
</dbReference>
<feature type="binding site" evidence="7">
    <location>
        <position position="111"/>
    </location>
    <ligand>
        <name>Zn(2+)</name>
        <dbReference type="ChEBI" id="CHEBI:29105"/>
        <note>catalytic</note>
    </ligand>
</feature>
<keyword evidence="4 7" id="KW-0255">Endonuclease</keyword>
<evidence type="ECO:0000256" key="5">
    <source>
        <dbReference type="ARBA" id="ARBA00022801"/>
    </source>
</evidence>
<dbReference type="PANTHER" id="PTHR46986">
    <property type="entry name" value="ENDORIBONUCLEASE YBEY, CHLOROPLASTIC"/>
    <property type="match status" value="1"/>
</dbReference>
<protein>
    <recommendedName>
        <fullName evidence="7">Endoribonuclease YbeY</fullName>
        <ecNumber evidence="7">3.1.-.-</ecNumber>
    </recommendedName>
</protein>
<dbReference type="EMBL" id="CP003379">
    <property type="protein sequence ID" value="AFL87348.1"/>
    <property type="molecule type" value="Genomic_DNA"/>
</dbReference>
<dbReference type="HAMAP" id="MF_00009">
    <property type="entry name" value="Endoribonucl_YbeY"/>
    <property type="match status" value="1"/>
</dbReference>
<dbReference type="KEGG" id="trs:Terro_1027"/>
<keyword evidence="3 7" id="KW-0479">Metal-binding</keyword>
<dbReference type="eggNOG" id="COG0319">
    <property type="taxonomic scope" value="Bacteria"/>
</dbReference>
<dbReference type="InterPro" id="IPR002036">
    <property type="entry name" value="YbeY"/>
</dbReference>
<evidence type="ECO:0000256" key="1">
    <source>
        <dbReference type="ARBA" id="ARBA00010875"/>
    </source>
</evidence>
<feature type="region of interest" description="Disordered" evidence="8">
    <location>
        <begin position="153"/>
        <end position="221"/>
    </location>
</feature>
<gene>
    <name evidence="7" type="primary">ybeY</name>
    <name evidence="9" type="ordered locus">Terro_1027</name>
</gene>
<feature type="compositionally biased region" description="Low complexity" evidence="8">
    <location>
        <begin position="172"/>
        <end position="203"/>
    </location>
</feature>
<dbReference type="RefSeq" id="WP_014784917.1">
    <property type="nucleotide sequence ID" value="NC_018014.1"/>
</dbReference>
<dbReference type="PATRIC" id="fig|926566.3.peg.1007"/>
<evidence type="ECO:0000256" key="4">
    <source>
        <dbReference type="ARBA" id="ARBA00022759"/>
    </source>
</evidence>
<feature type="compositionally biased region" description="Basic residues" evidence="8">
    <location>
        <begin position="156"/>
        <end position="171"/>
    </location>
</feature>
<accession>I3ZDN0</accession>
<dbReference type="GO" id="GO:0006364">
    <property type="term" value="P:rRNA processing"/>
    <property type="evidence" value="ECO:0007669"/>
    <property type="project" value="UniProtKB-UniRule"/>
</dbReference>